<dbReference type="GO" id="GO:0004888">
    <property type="term" value="F:transmembrane signaling receptor activity"/>
    <property type="evidence" value="ECO:0007669"/>
    <property type="project" value="InterPro"/>
</dbReference>
<evidence type="ECO:0000313" key="21">
    <source>
        <dbReference type="Proteomes" id="UP001176961"/>
    </source>
</evidence>
<protein>
    <submittedName>
        <fullName evidence="20">Uncharacterized protein</fullName>
    </submittedName>
</protein>
<evidence type="ECO:0000313" key="20">
    <source>
        <dbReference type="EMBL" id="CAJ0591853.1"/>
    </source>
</evidence>
<dbReference type="SUPFAM" id="SSF90112">
    <property type="entry name" value="Neurotransmitter-gated ion-channel transmembrane pore"/>
    <property type="match status" value="1"/>
</dbReference>
<evidence type="ECO:0000256" key="9">
    <source>
        <dbReference type="ARBA" id="ARBA00023136"/>
    </source>
</evidence>
<evidence type="ECO:0000256" key="2">
    <source>
        <dbReference type="ARBA" id="ARBA00022448"/>
    </source>
</evidence>
<feature type="transmembrane region" description="Helical" evidence="17">
    <location>
        <begin position="479"/>
        <end position="501"/>
    </location>
</feature>
<dbReference type="FunFam" id="2.70.170.10:FF:000016">
    <property type="entry name" value="Nicotinic acetylcholine receptor subunit"/>
    <property type="match status" value="1"/>
</dbReference>
<evidence type="ECO:0000256" key="1">
    <source>
        <dbReference type="ARBA" id="ARBA00009237"/>
    </source>
</evidence>
<keyword evidence="13" id="KW-0628">Postsynaptic cell membrane</keyword>
<evidence type="ECO:0000256" key="10">
    <source>
        <dbReference type="ARBA" id="ARBA00023157"/>
    </source>
</evidence>
<dbReference type="GO" id="GO:0045211">
    <property type="term" value="C:postsynaptic membrane"/>
    <property type="evidence" value="ECO:0007669"/>
    <property type="project" value="UniProtKB-SubCell"/>
</dbReference>
<evidence type="ECO:0000256" key="7">
    <source>
        <dbReference type="ARBA" id="ARBA00023018"/>
    </source>
</evidence>
<keyword evidence="10" id="KW-1015">Disulfide bond</keyword>
<keyword evidence="2 17" id="KW-0813">Transport</keyword>
<comment type="caution">
    <text evidence="20">The sequence shown here is derived from an EMBL/GenBank/DDBJ whole genome shotgun (WGS) entry which is preliminary data.</text>
</comment>
<dbReference type="Proteomes" id="UP001176961">
    <property type="component" value="Unassembled WGS sequence"/>
</dbReference>
<dbReference type="AlphaFoldDB" id="A0AA36DSE1"/>
<keyword evidence="9 17" id="KW-0472">Membrane</keyword>
<feature type="transmembrane region" description="Helical" evidence="17">
    <location>
        <begin position="353"/>
        <end position="369"/>
    </location>
</feature>
<dbReference type="InterPro" id="IPR018000">
    <property type="entry name" value="Neurotransmitter_ion_chnl_CS"/>
</dbReference>
<dbReference type="Pfam" id="PF02931">
    <property type="entry name" value="Neur_chan_LBD"/>
    <property type="match status" value="1"/>
</dbReference>
<evidence type="ECO:0000256" key="6">
    <source>
        <dbReference type="ARBA" id="ARBA00022989"/>
    </source>
</evidence>
<dbReference type="GO" id="GO:0022848">
    <property type="term" value="F:acetylcholine-gated monoatomic cation-selective channel activity"/>
    <property type="evidence" value="ECO:0007669"/>
    <property type="project" value="InterPro"/>
</dbReference>
<evidence type="ECO:0000259" key="19">
    <source>
        <dbReference type="Pfam" id="PF02932"/>
    </source>
</evidence>
<dbReference type="Gene3D" id="1.20.58.390">
    <property type="entry name" value="Neurotransmitter-gated ion-channel transmembrane domain"/>
    <property type="match status" value="2"/>
</dbReference>
<dbReference type="EMBL" id="CATQJL010000001">
    <property type="protein sequence ID" value="CAJ0591853.1"/>
    <property type="molecule type" value="Genomic_DNA"/>
</dbReference>
<evidence type="ECO:0000256" key="3">
    <source>
        <dbReference type="ARBA" id="ARBA00022475"/>
    </source>
</evidence>
<feature type="domain" description="Neurotransmitter-gated ion-channel ligand-binding" evidence="18">
    <location>
        <begin position="53"/>
        <end position="255"/>
    </location>
</feature>
<keyword evidence="12" id="KW-0325">Glycoprotein</keyword>
<evidence type="ECO:0000256" key="11">
    <source>
        <dbReference type="ARBA" id="ARBA00023170"/>
    </source>
</evidence>
<keyword evidence="21" id="KW-1185">Reference proteome</keyword>
<name>A0AA36DSE1_CYLNA</name>
<evidence type="ECO:0000256" key="12">
    <source>
        <dbReference type="ARBA" id="ARBA00023180"/>
    </source>
</evidence>
<feature type="transmembrane region" description="Helical" evidence="17">
    <location>
        <begin position="317"/>
        <end position="341"/>
    </location>
</feature>
<dbReference type="InterPro" id="IPR006201">
    <property type="entry name" value="Neur_channel"/>
</dbReference>
<accession>A0AA36DSE1</accession>
<feature type="transmembrane region" description="Helical" evidence="17">
    <location>
        <begin position="287"/>
        <end position="305"/>
    </location>
</feature>
<dbReference type="CDD" id="cd18997">
    <property type="entry name" value="LGIC_ECD_nAChR"/>
    <property type="match status" value="1"/>
</dbReference>
<keyword evidence="5" id="KW-0732">Signal</keyword>
<dbReference type="PRINTS" id="PR00254">
    <property type="entry name" value="NICOTINICR"/>
</dbReference>
<dbReference type="Gene3D" id="2.70.170.10">
    <property type="entry name" value="Neurotransmitter-gated ion-channel ligand-binding domain"/>
    <property type="match status" value="1"/>
</dbReference>
<keyword evidence="3" id="KW-1003">Cell membrane</keyword>
<dbReference type="Pfam" id="PF02932">
    <property type="entry name" value="Neur_chan_memb"/>
    <property type="match status" value="1"/>
</dbReference>
<evidence type="ECO:0000256" key="13">
    <source>
        <dbReference type="ARBA" id="ARBA00023257"/>
    </source>
</evidence>
<evidence type="ECO:0000256" key="5">
    <source>
        <dbReference type="ARBA" id="ARBA00022729"/>
    </source>
</evidence>
<evidence type="ECO:0000256" key="17">
    <source>
        <dbReference type="RuleBase" id="RU000687"/>
    </source>
</evidence>
<dbReference type="InterPro" id="IPR006029">
    <property type="entry name" value="Neurotrans-gated_channel_TM"/>
</dbReference>
<evidence type="ECO:0000256" key="16">
    <source>
        <dbReference type="ARBA" id="ARBA00034104"/>
    </source>
</evidence>
<dbReference type="PRINTS" id="PR00252">
    <property type="entry name" value="NRIONCHANNEL"/>
</dbReference>
<keyword evidence="15 17" id="KW-0407">Ion channel</keyword>
<evidence type="ECO:0000256" key="4">
    <source>
        <dbReference type="ARBA" id="ARBA00022692"/>
    </source>
</evidence>
<comment type="caution">
    <text evidence="17">Lacks conserved residue(s) required for the propagation of feature annotation.</text>
</comment>
<feature type="domain" description="Neurotransmitter-gated ion-channel transmembrane" evidence="19">
    <location>
        <begin position="262"/>
        <end position="495"/>
    </location>
</feature>
<evidence type="ECO:0000259" key="18">
    <source>
        <dbReference type="Pfam" id="PF02931"/>
    </source>
</evidence>
<evidence type="ECO:0000256" key="15">
    <source>
        <dbReference type="ARBA" id="ARBA00023303"/>
    </source>
</evidence>
<proteinExistence type="inferred from homology"/>
<comment type="similarity">
    <text evidence="1">Belongs to the ligand-gated ion channel (TC 1.A.9) family. Acetylcholine receptor (TC 1.A.9.1) subfamily.</text>
</comment>
<dbReference type="PANTHER" id="PTHR18945">
    <property type="entry name" value="NEUROTRANSMITTER GATED ION CHANNEL"/>
    <property type="match status" value="1"/>
</dbReference>
<keyword evidence="8 17" id="KW-0406">Ion transport</keyword>
<evidence type="ECO:0000256" key="8">
    <source>
        <dbReference type="ARBA" id="ARBA00023065"/>
    </source>
</evidence>
<comment type="subcellular location">
    <subcellularLocation>
        <location evidence="16">Postsynaptic cell membrane</location>
        <topology evidence="16">Multi-pass membrane protein</topology>
    </subcellularLocation>
</comment>
<dbReference type="PROSITE" id="PS00236">
    <property type="entry name" value="NEUROTR_ION_CHANNEL"/>
    <property type="match status" value="1"/>
</dbReference>
<dbReference type="InterPro" id="IPR006202">
    <property type="entry name" value="Neur_chan_lig-bd"/>
</dbReference>
<dbReference type="NCBIfam" id="TIGR00860">
    <property type="entry name" value="LIC"/>
    <property type="match status" value="1"/>
</dbReference>
<dbReference type="InterPro" id="IPR036719">
    <property type="entry name" value="Neuro-gated_channel_TM_sf"/>
</dbReference>
<dbReference type="SUPFAM" id="SSF63712">
    <property type="entry name" value="Nicotinic receptor ligand binding domain-like"/>
    <property type="match status" value="1"/>
</dbReference>
<dbReference type="InterPro" id="IPR036734">
    <property type="entry name" value="Neur_chan_lig-bd_sf"/>
</dbReference>
<gene>
    <name evidence="20" type="ORF">CYNAS_LOCUS3836</name>
</gene>
<feature type="transmembrane region" description="Helical" evidence="17">
    <location>
        <begin position="256"/>
        <end position="275"/>
    </location>
</feature>
<dbReference type="InterPro" id="IPR038050">
    <property type="entry name" value="Neuro_actylchol_rec"/>
</dbReference>
<sequence length="504" mass="58549">MKFDYWMRGEGYAHLLHYTGYRGPHFYPKMLLLSLLCLIIYVTRISGSPPEFRLMNDLLAGYVREERPVLDSSKPVVVTLGLAMQQIINLNEKEEQLEVSAWLKYQWTDENLRWEPPAYGNVTDIRHPAGTIWQPDILLYNSVDPAFDTAYKVNLLNYHSGVISWMPPGIFKISCKLDIYWFPFDEQVCFFKFGSWSSSKDKIELQVGDLDYSEYLENGEWIILHTDANVTSKQYECCPEVYEDIKFTLHLRRRTLYYAFNLIMPCMLTMILVVLGFTLCPETCEKVGLQISVSLAICIFLTLMNEMTPRTSEAVPLLGVFFQSCFLISTLATAFTVFVQSYHFKSQQNTERMGFWMRFLLLEWAPWLLRMQFPARENTMTTIKETWAKRKRRGSKSFDDEDDEDSTGGLALTENFENFLYQVESNAKAADDKRLVERLRVLQKIHDHVKMIREHSDDSEEDGKAALEWRFAAIVVDRLGLISFSVIMVVTTLVISLRAPYLMA</sequence>
<dbReference type="CDD" id="cd19051">
    <property type="entry name" value="LGIC_TM_cation"/>
    <property type="match status" value="1"/>
</dbReference>
<organism evidence="20 21">
    <name type="scientific">Cylicocyclus nassatus</name>
    <name type="common">Nematode worm</name>
    <dbReference type="NCBI Taxonomy" id="53992"/>
    <lineage>
        <taxon>Eukaryota</taxon>
        <taxon>Metazoa</taxon>
        <taxon>Ecdysozoa</taxon>
        <taxon>Nematoda</taxon>
        <taxon>Chromadorea</taxon>
        <taxon>Rhabditida</taxon>
        <taxon>Rhabditina</taxon>
        <taxon>Rhabditomorpha</taxon>
        <taxon>Strongyloidea</taxon>
        <taxon>Strongylidae</taxon>
        <taxon>Cylicocyclus</taxon>
    </lineage>
</organism>
<feature type="transmembrane region" description="Helical" evidence="17">
    <location>
        <begin position="26"/>
        <end position="43"/>
    </location>
</feature>
<keyword evidence="11" id="KW-0675">Receptor</keyword>
<keyword evidence="4 17" id="KW-0812">Transmembrane</keyword>
<dbReference type="InterPro" id="IPR002394">
    <property type="entry name" value="Nicotinic_acetylcholine_rcpt"/>
</dbReference>
<evidence type="ECO:0000256" key="14">
    <source>
        <dbReference type="ARBA" id="ARBA00023286"/>
    </source>
</evidence>
<keyword evidence="7" id="KW-0770">Synapse</keyword>
<keyword evidence="14" id="KW-1071">Ligand-gated ion channel</keyword>
<keyword evidence="6 17" id="KW-1133">Transmembrane helix</keyword>
<reference evidence="20" key="1">
    <citation type="submission" date="2023-07" db="EMBL/GenBank/DDBJ databases">
        <authorList>
            <consortium name="CYATHOMIX"/>
        </authorList>
    </citation>
    <scope>NUCLEOTIDE SEQUENCE</scope>
    <source>
        <strain evidence="20">N/A</strain>
    </source>
</reference>